<gene>
    <name evidence="2" type="primary">MCRS1</name>
</gene>
<dbReference type="Gene3D" id="2.60.200.20">
    <property type="match status" value="1"/>
</dbReference>
<sequence length="491" mass="56138">MAKLTFLGERKLCIYGLQGFHIICLFHITSKYIMLEDQIKNDHCIVKNNQSMLLDQSYRSSGCLQGIDGSVYSRSIMKDVPKSDLKSVRRSSSRPIKRPKFDDELVEAGHKRGLSARKSSDSSSVDIKLKKNVNNKQVSSSLSKKKIKVKSNLVPSDFGRWRPADDLRLITSVQQTCDLQAVHLAVRFSCSFTLKEIQDRWFALLYDPLLSRLSQQAIKSLPADVVNKILNEALWSREEECLLADVDMNGTRDIPYFQHLLDDNVYVFHKNRSAEALLDHWLLLRHYYLLNCQTVKSHVSSGIATSINEMEAKIIDDQIMGDEDEVLKQALSLNDRCTKREIKRLEKEIPQWELLLEKSGIPELAFTSFKHDDLASLQGRILKYFMKKNKLIIGRAAHGHEVDVDLTIEGPSRKISRKQVSIEHEDGRFLLRNIGKLPIYVNGEVISKNGEISIIDNSVIEVYCLKLLFNINPDLQKPHLNQLDVYAEETS</sequence>
<dbReference type="SUPFAM" id="SSF49879">
    <property type="entry name" value="SMAD/FHA domain"/>
    <property type="match status" value="1"/>
</dbReference>
<dbReference type="PROSITE" id="PS50006">
    <property type="entry name" value="FHA_DOMAIN"/>
    <property type="match status" value="1"/>
</dbReference>
<name>T2M818_HYDVU</name>
<evidence type="ECO:0000259" key="1">
    <source>
        <dbReference type="PROSITE" id="PS50006"/>
    </source>
</evidence>
<dbReference type="InterPro" id="IPR025999">
    <property type="entry name" value="MCRS_N"/>
</dbReference>
<feature type="domain" description="FHA" evidence="1">
    <location>
        <begin position="391"/>
        <end position="446"/>
    </location>
</feature>
<dbReference type="EMBL" id="HAAD01001880">
    <property type="protein sequence ID" value="CDG68112.1"/>
    <property type="molecule type" value="mRNA"/>
</dbReference>
<dbReference type="GO" id="GO:0002151">
    <property type="term" value="F:G-quadruplex RNA binding"/>
    <property type="evidence" value="ECO:0007669"/>
    <property type="project" value="InterPro"/>
</dbReference>
<dbReference type="InterPro" id="IPR037912">
    <property type="entry name" value="MCRS1"/>
</dbReference>
<dbReference type="GO" id="GO:0045944">
    <property type="term" value="P:positive regulation of transcription by RNA polymerase II"/>
    <property type="evidence" value="ECO:0007669"/>
    <property type="project" value="TreeGrafter"/>
</dbReference>
<dbReference type="PANTHER" id="PTHR13233">
    <property type="entry name" value="MICROSPHERULE PROTEIN 1"/>
    <property type="match status" value="1"/>
</dbReference>
<dbReference type="Pfam" id="PF13325">
    <property type="entry name" value="MCRS_N"/>
    <property type="match status" value="1"/>
</dbReference>
<dbReference type="PANTHER" id="PTHR13233:SF0">
    <property type="entry name" value="MICROSPHERULE PROTEIN 1"/>
    <property type="match status" value="1"/>
</dbReference>
<feature type="non-terminal residue" evidence="2">
    <location>
        <position position="1"/>
    </location>
</feature>
<dbReference type="InterPro" id="IPR008984">
    <property type="entry name" value="SMAD_FHA_dom_sf"/>
</dbReference>
<dbReference type="GO" id="GO:0044545">
    <property type="term" value="C:NSL complex"/>
    <property type="evidence" value="ECO:0007669"/>
    <property type="project" value="TreeGrafter"/>
</dbReference>
<dbReference type="AlphaFoldDB" id="T2M818"/>
<evidence type="ECO:0000313" key="2">
    <source>
        <dbReference type="EMBL" id="CDG68112.1"/>
    </source>
</evidence>
<dbReference type="OrthoDB" id="10262769at2759"/>
<reference evidence="2" key="1">
    <citation type="journal article" date="2013" name="Genome Biol. Evol.">
        <title>Punctuated emergences of genetic and phenotypic innovations in eumetazoan, bilaterian, euteleostome, and hominidae ancestors.</title>
        <authorList>
            <person name="Wenger Y."/>
            <person name="Galliot B."/>
        </authorList>
    </citation>
    <scope>NUCLEOTIDE SEQUENCE</scope>
    <source>
        <tissue evidence="2">Whole animals</tissue>
    </source>
</reference>
<proteinExistence type="evidence at transcript level"/>
<dbReference type="GO" id="GO:0031011">
    <property type="term" value="C:Ino80 complex"/>
    <property type="evidence" value="ECO:0007669"/>
    <property type="project" value="InterPro"/>
</dbReference>
<dbReference type="InterPro" id="IPR000253">
    <property type="entry name" value="FHA_dom"/>
</dbReference>
<organism evidence="2">
    <name type="scientific">Hydra vulgaris</name>
    <name type="common">Hydra</name>
    <name type="synonym">Hydra attenuata</name>
    <dbReference type="NCBI Taxonomy" id="6087"/>
    <lineage>
        <taxon>Eukaryota</taxon>
        <taxon>Metazoa</taxon>
        <taxon>Cnidaria</taxon>
        <taxon>Hydrozoa</taxon>
        <taxon>Hydroidolina</taxon>
        <taxon>Anthoathecata</taxon>
        <taxon>Aplanulata</taxon>
        <taxon>Hydridae</taxon>
        <taxon>Hydra</taxon>
    </lineage>
</organism>
<protein>
    <submittedName>
        <fullName evidence="2">Microspherule protein 1</fullName>
    </submittedName>
</protein>
<dbReference type="GO" id="GO:0071339">
    <property type="term" value="C:MLL1 complex"/>
    <property type="evidence" value="ECO:0007669"/>
    <property type="project" value="InterPro"/>
</dbReference>
<accession>T2M818</accession>